<reference evidence="8 9" key="1">
    <citation type="submission" date="2021-08" db="EMBL/GenBank/DDBJ databases">
        <title>FDA dAtabase for Regulatory Grade micrObial Sequences (FDA-ARGOS): Supporting development and validation of Infectious Disease Dx tests.</title>
        <authorList>
            <person name="Sproer C."/>
            <person name="Gronow S."/>
            <person name="Severitt S."/>
            <person name="Schroder I."/>
            <person name="Tallon L."/>
            <person name="Sadzewicz L."/>
            <person name="Zhao X."/>
            <person name="Boylan J."/>
            <person name="Ott S."/>
            <person name="Bowen H."/>
            <person name="Vavikolanu K."/>
            <person name="Hazen T."/>
            <person name="Aluvathingal J."/>
            <person name="Nadendla S."/>
            <person name="Lowell S."/>
            <person name="Myers T."/>
            <person name="Yan Y."/>
            <person name="Sichtig H."/>
        </authorList>
    </citation>
    <scope>NUCLEOTIDE SEQUENCE [LARGE SCALE GENOMIC DNA]</scope>
    <source>
        <strain evidence="8 9">FDAARGOS_1460</strain>
    </source>
</reference>
<dbReference type="SUPFAM" id="SSF52540">
    <property type="entry name" value="P-loop containing nucleoside triphosphate hydrolases"/>
    <property type="match status" value="2"/>
</dbReference>
<dbReference type="SMART" id="SM00382">
    <property type="entry name" value="AAA"/>
    <property type="match status" value="2"/>
</dbReference>
<dbReference type="SUPFAM" id="SSF81923">
    <property type="entry name" value="Double Clp-N motif"/>
    <property type="match status" value="1"/>
</dbReference>
<protein>
    <submittedName>
        <fullName evidence="8">ATP-dependent Clp protease ATP-binding subunit</fullName>
    </submittedName>
</protein>
<evidence type="ECO:0000256" key="1">
    <source>
        <dbReference type="ARBA" id="ARBA00022737"/>
    </source>
</evidence>
<name>A0ABS7SXK4_9FIRM</name>
<gene>
    <name evidence="8" type="ORF">K8P03_03005</name>
</gene>
<dbReference type="Gene3D" id="3.40.50.300">
    <property type="entry name" value="P-loop containing nucleotide triphosphate hydrolases"/>
    <property type="match status" value="3"/>
</dbReference>
<dbReference type="GO" id="GO:0008233">
    <property type="term" value="F:peptidase activity"/>
    <property type="evidence" value="ECO:0007669"/>
    <property type="project" value="UniProtKB-KW"/>
</dbReference>
<dbReference type="InterPro" id="IPR036628">
    <property type="entry name" value="Clp_N_dom_sf"/>
</dbReference>
<sequence>MDISKYSQSSVEIIKEANKVAIRKNNVEVSDLHIFYAILTLEEKLIRTYFKELKVIYQDVLDDTENALTKLRSAKGISSLYTSRSYQRALLIAEEISRNQFEEKIKTEHLVLALLREADMPTAKLAATHGLTYQIFNELVAKKFNEYLLKGVDQETIINLEKYGTVLTKEAIEGRLDPVIGREEETRNAIRILSRRIKNNPVLIGDAGVGKTAIVEGIVQRIVAGDVPDDLKDKIIFSLDMTALVAGAKYRGDFEERLKKILEIIKDSKGRIILFIDEIHNIIGSGSASGTMDTANMLKPMLARGEILTIGATTIEEYRKHIEVDKALDRRFQKILIEEPSVETTIAIMRGIKSKYENHHMIKITDPAITEAVKLSKRFLTERKLPDVAIDVIDEACAQVKMARDQKPEELDNLHREIVQLEMENIALKNEKDSLSSHRSKEKEEQIKKLEEELAQKTELYEKEKERQETIVKLEREIDIIGFEIEEAKDKRDFENLDKFVSLKEKVSEKLKKIEDKGEYYPLRTKVGVSEVKDIISKMSGMPKSKLQYDKLDSIKLVREKLKEEFVGGDDMIDKIINTYIISEGGLFERKRPVLSFNVSGPSSSGKSYIAKLLADYLYEGEKSLLSFDMSEFTDKSSITKLIGAPPGYVGYEFGGVLTQALRTRPYSVLVFENIENAHFEVQNLVLQIIQDGTIKDNKGRDINLKNSIVVLTMTVDSDEDYEKLVKEKFDVDFGKYVDYVFKLSPLDDDKLDKLIYLNFRELEKALAERQIKLSYADGFFDKFGVYAKEEGFDARSLKKLIEQDVYFLICEKNLESEIKAFSELTLDFDSENKFTVELKENKNKE</sequence>
<keyword evidence="3 8" id="KW-0067">ATP-binding</keyword>
<keyword evidence="8" id="KW-0378">Hydrolase</keyword>
<feature type="domain" description="Clp R" evidence="7">
    <location>
        <begin position="3"/>
        <end position="151"/>
    </location>
</feature>
<accession>A0ABS7SXK4</accession>
<keyword evidence="2" id="KW-0547">Nucleotide-binding</keyword>
<dbReference type="InterPro" id="IPR003959">
    <property type="entry name" value="ATPase_AAA_core"/>
</dbReference>
<evidence type="ECO:0000256" key="4">
    <source>
        <dbReference type="ARBA" id="ARBA00023186"/>
    </source>
</evidence>
<dbReference type="GO" id="GO:0005524">
    <property type="term" value="F:ATP binding"/>
    <property type="evidence" value="ECO:0007669"/>
    <property type="project" value="UniProtKB-KW"/>
</dbReference>
<dbReference type="PANTHER" id="PTHR11638:SF18">
    <property type="entry name" value="HEAT SHOCK PROTEIN 104"/>
    <property type="match status" value="1"/>
</dbReference>
<evidence type="ECO:0000256" key="6">
    <source>
        <dbReference type="SAM" id="Coils"/>
    </source>
</evidence>
<organism evidence="8 9">
    <name type="scientific">Anaerococcus murdochii</name>
    <dbReference type="NCBI Taxonomy" id="411577"/>
    <lineage>
        <taxon>Bacteria</taxon>
        <taxon>Bacillati</taxon>
        <taxon>Bacillota</taxon>
        <taxon>Tissierellia</taxon>
        <taxon>Tissierellales</taxon>
        <taxon>Peptoniphilaceae</taxon>
        <taxon>Anaerococcus</taxon>
    </lineage>
</organism>
<dbReference type="InterPro" id="IPR019489">
    <property type="entry name" value="Clp_ATPase_C"/>
</dbReference>
<dbReference type="InterPro" id="IPR050130">
    <property type="entry name" value="ClpA_ClpB"/>
</dbReference>
<dbReference type="Pfam" id="PF10431">
    <property type="entry name" value="ClpB_D2-small"/>
    <property type="match status" value="1"/>
</dbReference>
<keyword evidence="9" id="KW-1185">Reference proteome</keyword>
<comment type="caution">
    <text evidence="8">The sequence shown here is derived from an EMBL/GenBank/DDBJ whole genome shotgun (WGS) entry which is preliminary data.</text>
</comment>
<evidence type="ECO:0000256" key="2">
    <source>
        <dbReference type="ARBA" id="ARBA00022741"/>
    </source>
</evidence>
<dbReference type="Pfam" id="PF00004">
    <property type="entry name" value="AAA"/>
    <property type="match status" value="1"/>
</dbReference>
<dbReference type="Gene3D" id="1.10.8.60">
    <property type="match status" value="1"/>
</dbReference>
<dbReference type="InterPro" id="IPR003593">
    <property type="entry name" value="AAA+_ATPase"/>
</dbReference>
<evidence type="ECO:0000313" key="9">
    <source>
        <dbReference type="Proteomes" id="UP000734271"/>
    </source>
</evidence>
<dbReference type="EMBL" id="JAIPME010000002">
    <property type="protein sequence ID" value="MBZ2386268.1"/>
    <property type="molecule type" value="Genomic_DNA"/>
</dbReference>
<dbReference type="Gene3D" id="1.10.1780.10">
    <property type="entry name" value="Clp, N-terminal domain"/>
    <property type="match status" value="1"/>
</dbReference>
<evidence type="ECO:0000313" key="8">
    <source>
        <dbReference type="EMBL" id="MBZ2386268.1"/>
    </source>
</evidence>
<dbReference type="InterPro" id="IPR041546">
    <property type="entry name" value="ClpA/ClpB_AAA_lid"/>
</dbReference>
<keyword evidence="8" id="KW-0645">Protease</keyword>
<dbReference type="GO" id="GO:0006508">
    <property type="term" value="P:proteolysis"/>
    <property type="evidence" value="ECO:0007669"/>
    <property type="project" value="UniProtKB-KW"/>
</dbReference>
<dbReference type="InterPro" id="IPR001270">
    <property type="entry name" value="ClpA/B"/>
</dbReference>
<keyword evidence="6" id="KW-0175">Coiled coil</keyword>
<evidence type="ECO:0000259" key="7">
    <source>
        <dbReference type="PROSITE" id="PS51903"/>
    </source>
</evidence>
<evidence type="ECO:0000256" key="3">
    <source>
        <dbReference type="ARBA" id="ARBA00022840"/>
    </source>
</evidence>
<dbReference type="PANTHER" id="PTHR11638">
    <property type="entry name" value="ATP-DEPENDENT CLP PROTEASE"/>
    <property type="match status" value="1"/>
</dbReference>
<dbReference type="Proteomes" id="UP000734271">
    <property type="component" value="Unassembled WGS sequence"/>
</dbReference>
<dbReference type="Pfam" id="PF17871">
    <property type="entry name" value="AAA_lid_9"/>
    <property type="match status" value="1"/>
</dbReference>
<dbReference type="Pfam" id="PF02861">
    <property type="entry name" value="Clp_N"/>
    <property type="match status" value="1"/>
</dbReference>
<keyword evidence="1 5" id="KW-0677">Repeat</keyword>
<dbReference type="PROSITE" id="PS51903">
    <property type="entry name" value="CLP_R"/>
    <property type="match status" value="1"/>
</dbReference>
<keyword evidence="4" id="KW-0143">Chaperone</keyword>
<dbReference type="InterPro" id="IPR004176">
    <property type="entry name" value="Clp_R_N"/>
</dbReference>
<dbReference type="RefSeq" id="WP_223418206.1">
    <property type="nucleotide sequence ID" value="NZ_JAIPME010000002.1"/>
</dbReference>
<dbReference type="PRINTS" id="PR00300">
    <property type="entry name" value="CLPPROTEASEA"/>
</dbReference>
<dbReference type="CDD" id="cd19499">
    <property type="entry name" value="RecA-like_ClpB_Hsp104-like"/>
    <property type="match status" value="1"/>
</dbReference>
<dbReference type="Pfam" id="PF07724">
    <property type="entry name" value="AAA_2"/>
    <property type="match status" value="1"/>
</dbReference>
<feature type="coiled-coil region" evidence="6">
    <location>
        <begin position="404"/>
        <end position="517"/>
    </location>
</feature>
<dbReference type="CDD" id="cd00009">
    <property type="entry name" value="AAA"/>
    <property type="match status" value="1"/>
</dbReference>
<proteinExistence type="predicted"/>
<dbReference type="InterPro" id="IPR027417">
    <property type="entry name" value="P-loop_NTPase"/>
</dbReference>
<evidence type="ECO:0000256" key="5">
    <source>
        <dbReference type="PROSITE-ProRule" id="PRU01251"/>
    </source>
</evidence>